<accession>A0A0D7W3G0</accession>
<keyword evidence="1" id="KW-1133">Transmembrane helix</keyword>
<evidence type="ECO:0000256" key="1">
    <source>
        <dbReference type="SAM" id="Phobius"/>
    </source>
</evidence>
<feature type="transmembrane region" description="Helical" evidence="1">
    <location>
        <begin position="303"/>
        <end position="324"/>
    </location>
</feature>
<reference evidence="3 4" key="1">
    <citation type="journal article" date="2015" name="Antonie Van Leeuwenhoek">
        <title>Tamlana nanhaiensis sp. nov., isolated from surface seawater collected from the South China Sea.</title>
        <authorList>
            <person name="Liu X."/>
            <person name="Lai Q."/>
            <person name="Du Y."/>
            <person name="Li G."/>
            <person name="Sun F."/>
            <person name="Shao Z."/>
        </authorList>
    </citation>
    <scope>NUCLEOTIDE SEQUENCE [LARGE SCALE GENOMIC DNA]</scope>
    <source>
        <strain evidence="3 4">FHC16</strain>
    </source>
</reference>
<keyword evidence="1" id="KW-0812">Transmembrane</keyword>
<gene>
    <name evidence="3" type="ORF">PK35_06150</name>
</gene>
<feature type="domain" description="Phospholipid/glycerol acyltransferase" evidence="2">
    <location>
        <begin position="22"/>
        <end position="150"/>
    </location>
</feature>
<dbReference type="InterPro" id="IPR002123">
    <property type="entry name" value="Plipid/glycerol_acylTrfase"/>
</dbReference>
<dbReference type="PATRIC" id="fig|1382798.3.peg.2550"/>
<evidence type="ECO:0000313" key="4">
    <source>
        <dbReference type="Proteomes" id="UP000032361"/>
    </source>
</evidence>
<dbReference type="PANTHER" id="PTHR31605">
    <property type="entry name" value="GLYCEROL-3-PHOSPHATE O-ACYLTRANSFERASE 1"/>
    <property type="match status" value="1"/>
</dbReference>
<proteinExistence type="predicted"/>
<dbReference type="STRING" id="1382798.PK35_06150"/>
<dbReference type="InterPro" id="IPR052744">
    <property type="entry name" value="GPAT/DAPAT"/>
</dbReference>
<dbReference type="SMART" id="SM00563">
    <property type="entry name" value="PlsC"/>
    <property type="match status" value="1"/>
</dbReference>
<keyword evidence="4" id="KW-1185">Reference proteome</keyword>
<keyword evidence="3" id="KW-0808">Transferase</keyword>
<feature type="transmembrane region" description="Helical" evidence="1">
    <location>
        <begin position="280"/>
        <end position="297"/>
    </location>
</feature>
<organism evidence="3 4">
    <name type="scientific">Neotamlana nanhaiensis</name>
    <dbReference type="NCBI Taxonomy" id="1382798"/>
    <lineage>
        <taxon>Bacteria</taxon>
        <taxon>Pseudomonadati</taxon>
        <taxon>Bacteroidota</taxon>
        <taxon>Flavobacteriia</taxon>
        <taxon>Flavobacteriales</taxon>
        <taxon>Flavobacteriaceae</taxon>
        <taxon>Neotamlana</taxon>
    </lineage>
</organism>
<dbReference type="Pfam" id="PF01553">
    <property type="entry name" value="Acyltransferase"/>
    <property type="match status" value="1"/>
</dbReference>
<sequence length="328" mass="37013">MFFYYKKVEVINAQNIPKHKPVLLLSNHQNALIDALLIAVYGNGRFFYFLTRASVFNKPIIAKILKSLQMIPVYRVRDGWKTISNNAEVFTNCSTILSNNEAVSLFPEGNHSLKRTVRPLSKGFTRIVFETLESYPETDLQIVPLGLNYKNAESYPDSVSLNFGNAIAAKPFFKTDKHEGVLKLKTTVQERISELTTNIPKDNYSNILEKLEGLKVDFLKPEMVNNLIKSNFTDDVVTVKNNNIVLQQLFKTLLVLLLIGPYAVWKFVAQPKIKEAEFTATFRFAIAITLVPIWVILMSSFLAAIFSIKIGGIYLLVVLGTALLTSKI</sequence>
<dbReference type="GO" id="GO:0008654">
    <property type="term" value="P:phospholipid biosynthetic process"/>
    <property type="evidence" value="ECO:0007669"/>
    <property type="project" value="TreeGrafter"/>
</dbReference>
<protein>
    <submittedName>
        <fullName evidence="3">Glycerol acyltransferase</fullName>
    </submittedName>
</protein>
<dbReference type="Proteomes" id="UP000032361">
    <property type="component" value="Unassembled WGS sequence"/>
</dbReference>
<evidence type="ECO:0000259" key="2">
    <source>
        <dbReference type="SMART" id="SM00563"/>
    </source>
</evidence>
<evidence type="ECO:0000313" key="3">
    <source>
        <dbReference type="EMBL" id="KJD33665.1"/>
    </source>
</evidence>
<keyword evidence="1" id="KW-0472">Membrane</keyword>
<dbReference type="GO" id="GO:0016287">
    <property type="term" value="F:glycerone-phosphate O-acyltransferase activity"/>
    <property type="evidence" value="ECO:0007669"/>
    <property type="project" value="TreeGrafter"/>
</dbReference>
<comment type="caution">
    <text evidence="3">The sequence shown here is derived from an EMBL/GenBank/DDBJ whole genome shotgun (WGS) entry which is preliminary data.</text>
</comment>
<name>A0A0D7W3G0_9FLAO</name>
<dbReference type="CDD" id="cd07992">
    <property type="entry name" value="LPLAT_AAK14816-like"/>
    <property type="match status" value="1"/>
</dbReference>
<feature type="transmembrane region" description="Helical" evidence="1">
    <location>
        <begin position="249"/>
        <end position="268"/>
    </location>
</feature>
<dbReference type="GO" id="GO:0004366">
    <property type="term" value="F:glycerol-3-phosphate O-acyltransferase activity"/>
    <property type="evidence" value="ECO:0007669"/>
    <property type="project" value="TreeGrafter"/>
</dbReference>
<dbReference type="EMBL" id="JTDV01000003">
    <property type="protein sequence ID" value="KJD33665.1"/>
    <property type="molecule type" value="Genomic_DNA"/>
</dbReference>
<dbReference type="SUPFAM" id="SSF69593">
    <property type="entry name" value="Glycerol-3-phosphate (1)-acyltransferase"/>
    <property type="match status" value="1"/>
</dbReference>
<keyword evidence="3" id="KW-0012">Acyltransferase</keyword>
<dbReference type="AlphaFoldDB" id="A0A0D7W3G0"/>
<dbReference type="PANTHER" id="PTHR31605:SF0">
    <property type="entry name" value="GLYCEROL-3-PHOSPHATE O-ACYLTRANSFERASE 1"/>
    <property type="match status" value="1"/>
</dbReference>